<sequence length="191" mass="20476">MAFLTAIIECLTGSGSTAPSTTLPSHDLDSKHHPSPTQADLIAAEFISVLTTADKTGPSLRRRLESTADTASWTESLARAVLNGVVDVIQEGREKMGPAMAEALGRVEDEAGRAFEWGTDHPKEVLAGLVVIVAVGVLVVMMAPWVVEALGFAELGPVEGSFAAWWESMYAGYIPRGSLFSYLQRLGMTWK</sequence>
<name>A0AA38S1M9_9PEZI</name>
<evidence type="ECO:0000256" key="5">
    <source>
        <dbReference type="ARBA" id="ARBA00023136"/>
    </source>
</evidence>
<dbReference type="InterPro" id="IPR009311">
    <property type="entry name" value="IFI6/IFI27-like"/>
</dbReference>
<keyword evidence="9" id="KW-1185">Reference proteome</keyword>
<dbReference type="Gene3D" id="6.10.110.10">
    <property type="match status" value="1"/>
</dbReference>
<comment type="subcellular location">
    <subcellularLocation>
        <location evidence="1">Membrane</location>
        <topology evidence="1">Multi-pass membrane protein</topology>
    </subcellularLocation>
</comment>
<evidence type="ECO:0000313" key="8">
    <source>
        <dbReference type="EMBL" id="KAJ9157147.1"/>
    </source>
</evidence>
<evidence type="ECO:0000256" key="4">
    <source>
        <dbReference type="ARBA" id="ARBA00022989"/>
    </source>
</evidence>
<evidence type="ECO:0000256" key="3">
    <source>
        <dbReference type="ARBA" id="ARBA00022692"/>
    </source>
</evidence>
<dbReference type="GO" id="GO:0016020">
    <property type="term" value="C:membrane"/>
    <property type="evidence" value="ECO:0007669"/>
    <property type="project" value="UniProtKB-SubCell"/>
</dbReference>
<gene>
    <name evidence="8" type="ORF">NKR19_g3790</name>
</gene>
<protein>
    <recommendedName>
        <fullName evidence="10">Lincomycin-condensing protein lmbA</fullName>
    </recommendedName>
</protein>
<evidence type="ECO:0000256" key="1">
    <source>
        <dbReference type="ARBA" id="ARBA00004141"/>
    </source>
</evidence>
<evidence type="ECO:0000256" key="7">
    <source>
        <dbReference type="SAM" id="Phobius"/>
    </source>
</evidence>
<evidence type="ECO:0000256" key="2">
    <source>
        <dbReference type="ARBA" id="ARBA00007262"/>
    </source>
</evidence>
<comment type="similarity">
    <text evidence="2">Belongs to the IFI6/IFI27 family.</text>
</comment>
<evidence type="ECO:0000256" key="6">
    <source>
        <dbReference type="SAM" id="MobiDB-lite"/>
    </source>
</evidence>
<keyword evidence="4 7" id="KW-1133">Transmembrane helix</keyword>
<dbReference type="AlphaFoldDB" id="A0AA38S1M9"/>
<dbReference type="EMBL" id="JANBVN010000044">
    <property type="protein sequence ID" value="KAJ9157147.1"/>
    <property type="molecule type" value="Genomic_DNA"/>
</dbReference>
<reference evidence="8" key="1">
    <citation type="submission" date="2022-07" db="EMBL/GenBank/DDBJ databases">
        <title>Fungi with potential for degradation of polypropylene.</title>
        <authorList>
            <person name="Gostincar C."/>
        </authorList>
    </citation>
    <scope>NUCLEOTIDE SEQUENCE</scope>
    <source>
        <strain evidence="8">EXF-13287</strain>
    </source>
</reference>
<evidence type="ECO:0008006" key="10">
    <source>
        <dbReference type="Google" id="ProtNLM"/>
    </source>
</evidence>
<dbReference type="Pfam" id="PF06140">
    <property type="entry name" value="Ifi-6-16"/>
    <property type="match status" value="1"/>
</dbReference>
<accession>A0AA38S1M9</accession>
<organism evidence="8 9">
    <name type="scientific">Coniochaeta hoffmannii</name>
    <dbReference type="NCBI Taxonomy" id="91930"/>
    <lineage>
        <taxon>Eukaryota</taxon>
        <taxon>Fungi</taxon>
        <taxon>Dikarya</taxon>
        <taxon>Ascomycota</taxon>
        <taxon>Pezizomycotina</taxon>
        <taxon>Sordariomycetes</taxon>
        <taxon>Sordariomycetidae</taxon>
        <taxon>Coniochaetales</taxon>
        <taxon>Coniochaetaceae</taxon>
        <taxon>Coniochaeta</taxon>
    </lineage>
</organism>
<feature type="compositionally biased region" description="Polar residues" evidence="6">
    <location>
        <begin position="15"/>
        <end position="24"/>
    </location>
</feature>
<evidence type="ECO:0000313" key="9">
    <source>
        <dbReference type="Proteomes" id="UP001174691"/>
    </source>
</evidence>
<dbReference type="InterPro" id="IPR038213">
    <property type="entry name" value="IFI6/IFI27-like_sf"/>
</dbReference>
<feature type="transmembrane region" description="Helical" evidence="7">
    <location>
        <begin position="125"/>
        <end position="147"/>
    </location>
</feature>
<comment type="caution">
    <text evidence="8">The sequence shown here is derived from an EMBL/GenBank/DDBJ whole genome shotgun (WGS) entry which is preliminary data.</text>
</comment>
<proteinExistence type="inferred from homology"/>
<keyword evidence="3 7" id="KW-0812">Transmembrane</keyword>
<feature type="region of interest" description="Disordered" evidence="6">
    <location>
        <begin position="15"/>
        <end position="35"/>
    </location>
</feature>
<keyword evidence="5 7" id="KW-0472">Membrane</keyword>
<dbReference type="Proteomes" id="UP001174691">
    <property type="component" value="Unassembled WGS sequence"/>
</dbReference>